<evidence type="ECO:0000256" key="2">
    <source>
        <dbReference type="ARBA" id="ARBA00006154"/>
    </source>
</evidence>
<dbReference type="NCBIfam" id="TIGR02660">
    <property type="entry name" value="nifV_homocitr"/>
    <property type="match status" value="1"/>
</dbReference>
<dbReference type="PROSITE" id="PS00815">
    <property type="entry name" value="AIPM_HOMOCIT_SYNTH_1"/>
    <property type="match status" value="1"/>
</dbReference>
<dbReference type="GO" id="GO:0009399">
    <property type="term" value="P:nitrogen fixation"/>
    <property type="evidence" value="ECO:0007669"/>
    <property type="project" value="UniProtKB-UniRule"/>
</dbReference>
<evidence type="ECO:0000256" key="6">
    <source>
        <dbReference type="ARBA" id="ARBA00048019"/>
    </source>
</evidence>
<dbReference type="PROSITE" id="PS50991">
    <property type="entry name" value="PYR_CT"/>
    <property type="match status" value="1"/>
</dbReference>
<dbReference type="InterPro" id="IPR002034">
    <property type="entry name" value="AIPM/Hcit_synth_CS"/>
</dbReference>
<dbReference type="PROSITE" id="PS00816">
    <property type="entry name" value="AIPM_HOMOCIT_SYNTH_2"/>
    <property type="match status" value="1"/>
</dbReference>
<dbReference type="GO" id="GO:0019752">
    <property type="term" value="P:carboxylic acid metabolic process"/>
    <property type="evidence" value="ECO:0007669"/>
    <property type="project" value="UniProtKB-UniRule"/>
</dbReference>
<protein>
    <recommendedName>
        <fullName evidence="4 8">Homocitrate synthase</fullName>
        <ecNumber evidence="3 8">2.3.3.14</ecNumber>
    </recommendedName>
</protein>
<comment type="catalytic activity">
    <reaction evidence="6 8">
        <text>acetyl-CoA + 2-oxoglutarate + H2O = (2R)-homocitrate + CoA + H(+)</text>
        <dbReference type="Rhea" id="RHEA:12929"/>
        <dbReference type="ChEBI" id="CHEBI:15377"/>
        <dbReference type="ChEBI" id="CHEBI:15378"/>
        <dbReference type="ChEBI" id="CHEBI:16810"/>
        <dbReference type="ChEBI" id="CHEBI:57287"/>
        <dbReference type="ChEBI" id="CHEBI:57288"/>
        <dbReference type="ChEBI" id="CHEBI:58884"/>
        <dbReference type="EC" id="2.3.3.14"/>
    </reaction>
</comment>
<dbReference type="InterPro" id="IPR054691">
    <property type="entry name" value="LeuA/HCS_post-cat"/>
</dbReference>
<evidence type="ECO:0000256" key="8">
    <source>
        <dbReference type="RuleBase" id="RU367143"/>
    </source>
</evidence>
<keyword evidence="10" id="KW-0012">Acyltransferase</keyword>
<organism evidence="10 11">
    <name type="scientific">Dickeya solani</name>
    <dbReference type="NCBI Taxonomy" id="1089444"/>
    <lineage>
        <taxon>Bacteria</taxon>
        <taxon>Pseudomonadati</taxon>
        <taxon>Pseudomonadota</taxon>
        <taxon>Gammaproteobacteria</taxon>
        <taxon>Enterobacterales</taxon>
        <taxon>Pectobacteriaceae</taxon>
        <taxon>Dickeya</taxon>
    </lineage>
</organism>
<evidence type="ECO:0000313" key="10">
    <source>
        <dbReference type="EMBL" id="WOA53261.1"/>
    </source>
</evidence>
<evidence type="ECO:0000259" key="9">
    <source>
        <dbReference type="PROSITE" id="PS50991"/>
    </source>
</evidence>
<dbReference type="AlphaFoldDB" id="A0AAX4F1D0"/>
<sequence length="383" mass="41712">MEEQVIINDTTLRDGEQSPGVAFRASEKLAIAEALAEAGVPALEVGTPAMGPEERSRMALVRRRLPGIVMMAWCRMNEDEIRQSADLGMDWVDISVPSSDRLRQQKLRQPLSALLPRLAALIALARQCGLRVSIGCEDASRAGDDTLRQLAQTAQAAGAQRLRFADTLGMLDPFATYDRIQALRQCWPGEIEMHAHNDLGLATANTLAAVRAGATHVNTTVLGLGERAGNAALESVALGLQRCLGRSSGIRFERLPALCQQVANAAQRPIDMQQPLVGEQVFTHESGVHVAALLHDRESYQGIDPHLMGREFRLVLGKHSGRQAVGGVFARLGYGLEAQQVDALLDAVRQFAESSKRNPRDSELRQIYQDLFGDEQALRCQGG</sequence>
<gene>
    <name evidence="10" type="primary">nifV</name>
    <name evidence="10" type="ORF">RXA29_03175</name>
</gene>
<dbReference type="InterPro" id="IPR013477">
    <property type="entry name" value="NifV/FrbC"/>
</dbReference>
<dbReference type="InterPro" id="IPR013785">
    <property type="entry name" value="Aldolase_TIM"/>
</dbReference>
<dbReference type="EC" id="2.3.3.14" evidence="3 8"/>
<keyword evidence="8" id="KW-0535">Nitrogen fixation</keyword>
<reference evidence="10" key="1">
    <citation type="submission" date="2023-10" db="EMBL/GenBank/DDBJ databases">
        <title>Clonality and diversity in the soft rot Dickeya solani phytopathogen.</title>
        <authorList>
            <person name="Pedron J."/>
            <person name="Van Gijsegem F."/>
            <person name="Portier P."/>
            <person name="Taghouti G."/>
        </authorList>
    </citation>
    <scope>NUCLEOTIDE SEQUENCE</scope>
    <source>
        <strain evidence="10">CFBP5647</strain>
    </source>
</reference>
<evidence type="ECO:0000256" key="5">
    <source>
        <dbReference type="ARBA" id="ARBA00022679"/>
    </source>
</evidence>
<proteinExistence type="inferred from homology"/>
<evidence type="ECO:0000256" key="1">
    <source>
        <dbReference type="ARBA" id="ARBA00003050"/>
    </source>
</evidence>
<dbReference type="SUPFAM" id="SSF51569">
    <property type="entry name" value="Aldolase"/>
    <property type="match status" value="1"/>
</dbReference>
<dbReference type="PANTHER" id="PTHR42880">
    <property type="entry name" value="HOMOCITRATE SYNTHASE"/>
    <property type="match status" value="1"/>
</dbReference>
<feature type="domain" description="Pyruvate carboxyltransferase" evidence="9">
    <location>
        <begin position="5"/>
        <end position="256"/>
    </location>
</feature>
<dbReference type="RefSeq" id="WP_316393355.1">
    <property type="nucleotide sequence ID" value="NZ_CP136339.1"/>
</dbReference>
<evidence type="ECO:0000256" key="3">
    <source>
        <dbReference type="ARBA" id="ARBA00012974"/>
    </source>
</evidence>
<accession>A0AAX4F1D0</accession>
<dbReference type="Pfam" id="PF00682">
    <property type="entry name" value="HMGL-like"/>
    <property type="match status" value="1"/>
</dbReference>
<evidence type="ECO:0000313" key="11">
    <source>
        <dbReference type="Proteomes" id="UP001304423"/>
    </source>
</evidence>
<evidence type="ECO:0000256" key="7">
    <source>
        <dbReference type="RuleBase" id="RU003523"/>
    </source>
</evidence>
<keyword evidence="5 7" id="KW-0808">Transferase</keyword>
<comment type="similarity">
    <text evidence="2 7">Belongs to the alpha-IPM synthase/homocitrate synthase family.</text>
</comment>
<name>A0AAX4F1D0_9GAMM</name>
<dbReference type="Pfam" id="PF22617">
    <property type="entry name" value="HCS_D2"/>
    <property type="match status" value="1"/>
</dbReference>
<dbReference type="EMBL" id="CP136339">
    <property type="protein sequence ID" value="WOA53261.1"/>
    <property type="molecule type" value="Genomic_DNA"/>
</dbReference>
<dbReference type="PANTHER" id="PTHR42880:SF1">
    <property type="entry name" value="ISOPROPYLMALATE_HOMOCITRATE_CITRAMALATE SYNTHASE FAMILY PROTEIN"/>
    <property type="match status" value="1"/>
</dbReference>
<dbReference type="Proteomes" id="UP001304423">
    <property type="component" value="Chromosome"/>
</dbReference>
<dbReference type="GO" id="GO:0004410">
    <property type="term" value="F:homocitrate synthase activity"/>
    <property type="evidence" value="ECO:0007669"/>
    <property type="project" value="UniProtKB-UniRule"/>
</dbReference>
<dbReference type="Gene3D" id="1.10.238.260">
    <property type="match status" value="1"/>
</dbReference>
<comment type="function">
    <text evidence="1 8">This protein is a Fe-Mo-cofactor biosynthetic component.</text>
</comment>
<dbReference type="Gene3D" id="3.20.20.70">
    <property type="entry name" value="Aldolase class I"/>
    <property type="match status" value="1"/>
</dbReference>
<evidence type="ECO:0000256" key="4">
    <source>
        <dbReference type="ARBA" id="ARBA00020735"/>
    </source>
</evidence>
<dbReference type="InterPro" id="IPR000891">
    <property type="entry name" value="PYR_CT"/>
</dbReference>